<dbReference type="InParanoid" id="A0A165HBZ1"/>
<proteinExistence type="predicted"/>
<evidence type="ECO:0000313" key="1">
    <source>
        <dbReference type="EMBL" id="KZT59098.1"/>
    </source>
</evidence>
<organism evidence="1 2">
    <name type="scientific">Calocera cornea HHB12733</name>
    <dbReference type="NCBI Taxonomy" id="1353952"/>
    <lineage>
        <taxon>Eukaryota</taxon>
        <taxon>Fungi</taxon>
        <taxon>Dikarya</taxon>
        <taxon>Basidiomycota</taxon>
        <taxon>Agaricomycotina</taxon>
        <taxon>Dacrymycetes</taxon>
        <taxon>Dacrymycetales</taxon>
        <taxon>Dacrymycetaceae</taxon>
        <taxon>Calocera</taxon>
    </lineage>
</organism>
<sequence length="61" mass="6689">MAWSDRKIRDQIGDVESKQNGLVVFKAQALDSAGCYARSAAELRGLFHGPQGSTLSWEAHQ</sequence>
<dbReference type="AlphaFoldDB" id="A0A165HBZ1"/>
<evidence type="ECO:0000313" key="2">
    <source>
        <dbReference type="Proteomes" id="UP000076842"/>
    </source>
</evidence>
<accession>A0A165HBZ1</accession>
<reference evidence="1 2" key="1">
    <citation type="journal article" date="2016" name="Mol. Biol. Evol.">
        <title>Comparative Genomics of Early-Diverging Mushroom-Forming Fungi Provides Insights into the Origins of Lignocellulose Decay Capabilities.</title>
        <authorList>
            <person name="Nagy L.G."/>
            <person name="Riley R."/>
            <person name="Tritt A."/>
            <person name="Adam C."/>
            <person name="Daum C."/>
            <person name="Floudas D."/>
            <person name="Sun H."/>
            <person name="Yadav J.S."/>
            <person name="Pangilinan J."/>
            <person name="Larsson K.H."/>
            <person name="Matsuura K."/>
            <person name="Barry K."/>
            <person name="Labutti K."/>
            <person name="Kuo R."/>
            <person name="Ohm R.A."/>
            <person name="Bhattacharya S.S."/>
            <person name="Shirouzu T."/>
            <person name="Yoshinaga Y."/>
            <person name="Martin F.M."/>
            <person name="Grigoriev I.V."/>
            <person name="Hibbett D.S."/>
        </authorList>
    </citation>
    <scope>NUCLEOTIDE SEQUENCE [LARGE SCALE GENOMIC DNA]</scope>
    <source>
        <strain evidence="1 2">HHB12733</strain>
    </source>
</reference>
<name>A0A165HBZ1_9BASI</name>
<dbReference type="Proteomes" id="UP000076842">
    <property type="component" value="Unassembled WGS sequence"/>
</dbReference>
<gene>
    <name evidence="1" type="ORF">CALCODRAFT_494143</name>
</gene>
<protein>
    <submittedName>
        <fullName evidence="1">Uncharacterized protein</fullName>
    </submittedName>
</protein>
<dbReference type="EMBL" id="KV423944">
    <property type="protein sequence ID" value="KZT59098.1"/>
    <property type="molecule type" value="Genomic_DNA"/>
</dbReference>
<keyword evidence="2" id="KW-1185">Reference proteome</keyword>